<dbReference type="EMBL" id="OY731402">
    <property type="protein sequence ID" value="CAJ1957165.1"/>
    <property type="molecule type" value="Genomic_DNA"/>
</dbReference>
<name>A0AA86VIE0_9FABA</name>
<reference evidence="2" key="1">
    <citation type="submission" date="2023-10" db="EMBL/GenBank/DDBJ databases">
        <authorList>
            <person name="Domelevo Entfellner J.-B."/>
        </authorList>
    </citation>
    <scope>NUCLEOTIDE SEQUENCE</scope>
</reference>
<protein>
    <submittedName>
        <fullName evidence="2">Uncharacterized protein</fullName>
    </submittedName>
</protein>
<dbReference type="Gramene" id="rna-AYBTSS11_LOCUS17054">
    <property type="protein sequence ID" value="CAJ1957165.1"/>
    <property type="gene ID" value="gene-AYBTSS11_LOCUS17054"/>
</dbReference>
<dbReference type="AlphaFoldDB" id="A0AA86VIE0"/>
<evidence type="ECO:0000313" key="3">
    <source>
        <dbReference type="Proteomes" id="UP001189624"/>
    </source>
</evidence>
<feature type="non-terminal residue" evidence="2">
    <location>
        <position position="78"/>
    </location>
</feature>
<proteinExistence type="predicted"/>
<dbReference type="Proteomes" id="UP001189624">
    <property type="component" value="Chromosome 5"/>
</dbReference>
<feature type="compositionally biased region" description="Basic residues" evidence="1">
    <location>
        <begin position="69"/>
        <end position="78"/>
    </location>
</feature>
<feature type="region of interest" description="Disordered" evidence="1">
    <location>
        <begin position="26"/>
        <end position="78"/>
    </location>
</feature>
<sequence>INDVQDNFIFLLDDITCYDIYNREKDDSSLEHSIVNNDSSINEDNRDNGATRSKANQQEEEENDQNLRRSNRSRKPYQ</sequence>
<gene>
    <name evidence="2" type="ORF">AYBTSS11_LOCUS17054</name>
</gene>
<organism evidence="2 3">
    <name type="scientific">Sphenostylis stenocarpa</name>
    <dbReference type="NCBI Taxonomy" id="92480"/>
    <lineage>
        <taxon>Eukaryota</taxon>
        <taxon>Viridiplantae</taxon>
        <taxon>Streptophyta</taxon>
        <taxon>Embryophyta</taxon>
        <taxon>Tracheophyta</taxon>
        <taxon>Spermatophyta</taxon>
        <taxon>Magnoliopsida</taxon>
        <taxon>eudicotyledons</taxon>
        <taxon>Gunneridae</taxon>
        <taxon>Pentapetalae</taxon>
        <taxon>rosids</taxon>
        <taxon>fabids</taxon>
        <taxon>Fabales</taxon>
        <taxon>Fabaceae</taxon>
        <taxon>Papilionoideae</taxon>
        <taxon>50 kb inversion clade</taxon>
        <taxon>NPAAA clade</taxon>
        <taxon>indigoferoid/millettioid clade</taxon>
        <taxon>Phaseoleae</taxon>
        <taxon>Sphenostylis</taxon>
    </lineage>
</organism>
<keyword evidence="3" id="KW-1185">Reference proteome</keyword>
<evidence type="ECO:0000256" key="1">
    <source>
        <dbReference type="SAM" id="MobiDB-lite"/>
    </source>
</evidence>
<feature type="non-terminal residue" evidence="2">
    <location>
        <position position="1"/>
    </location>
</feature>
<accession>A0AA86VIE0</accession>
<evidence type="ECO:0000313" key="2">
    <source>
        <dbReference type="EMBL" id="CAJ1957165.1"/>
    </source>
</evidence>